<evidence type="ECO:0000256" key="1">
    <source>
        <dbReference type="ARBA" id="ARBA00004651"/>
    </source>
</evidence>
<name>A0ABX2IVI6_9RHOB</name>
<dbReference type="Pfam" id="PF01032">
    <property type="entry name" value="FecCD"/>
    <property type="match status" value="1"/>
</dbReference>
<gene>
    <name evidence="9" type="ORF">HRQ87_19340</name>
</gene>
<dbReference type="InterPro" id="IPR037294">
    <property type="entry name" value="ABC_BtuC-like"/>
</dbReference>
<feature type="transmembrane region" description="Helical" evidence="8">
    <location>
        <begin position="115"/>
        <end position="136"/>
    </location>
</feature>
<proteinExistence type="inferred from homology"/>
<keyword evidence="4" id="KW-1003">Cell membrane</keyword>
<evidence type="ECO:0000313" key="9">
    <source>
        <dbReference type="EMBL" id="NSX56939.1"/>
    </source>
</evidence>
<evidence type="ECO:0000256" key="5">
    <source>
        <dbReference type="ARBA" id="ARBA00022692"/>
    </source>
</evidence>
<dbReference type="Gene3D" id="1.10.3470.10">
    <property type="entry name" value="ABC transporter involved in vitamin B12 uptake, BtuC"/>
    <property type="match status" value="1"/>
</dbReference>
<reference evidence="9 10" key="1">
    <citation type="submission" date="2020-06" db="EMBL/GenBank/DDBJ databases">
        <title>Sulfitobacter algicola sp. nov., isolated from green algae.</title>
        <authorList>
            <person name="Wang C."/>
        </authorList>
    </citation>
    <scope>NUCLEOTIDE SEQUENCE [LARGE SCALE GENOMIC DNA]</scope>
    <source>
        <strain evidence="9 10">1151</strain>
    </source>
</reference>
<dbReference type="InterPro" id="IPR000522">
    <property type="entry name" value="ABC_transptr_permease_BtuC"/>
</dbReference>
<comment type="similarity">
    <text evidence="2">Belongs to the binding-protein-dependent transport system permease family. FecCD subfamily.</text>
</comment>
<dbReference type="PANTHER" id="PTHR30472:SF1">
    <property type="entry name" value="FE(3+) DICITRATE TRANSPORT SYSTEM PERMEASE PROTEIN FECC-RELATED"/>
    <property type="match status" value="1"/>
</dbReference>
<keyword evidence="7 8" id="KW-0472">Membrane</keyword>
<accession>A0ABX2IVI6</accession>
<organism evidence="9 10">
    <name type="scientific">Parasulfitobacter algicola</name>
    <dbReference type="NCBI Taxonomy" id="2614809"/>
    <lineage>
        <taxon>Bacteria</taxon>
        <taxon>Pseudomonadati</taxon>
        <taxon>Pseudomonadota</taxon>
        <taxon>Alphaproteobacteria</taxon>
        <taxon>Rhodobacterales</taxon>
        <taxon>Roseobacteraceae</taxon>
        <taxon>Parasulfitobacter</taxon>
    </lineage>
</organism>
<feature type="transmembrane region" description="Helical" evidence="8">
    <location>
        <begin position="275"/>
        <end position="293"/>
    </location>
</feature>
<dbReference type="CDD" id="cd06550">
    <property type="entry name" value="TM_ABC_iron-siderophores_like"/>
    <property type="match status" value="1"/>
</dbReference>
<evidence type="ECO:0000256" key="3">
    <source>
        <dbReference type="ARBA" id="ARBA00022448"/>
    </source>
</evidence>
<feature type="transmembrane region" description="Helical" evidence="8">
    <location>
        <begin position="300"/>
        <end position="324"/>
    </location>
</feature>
<dbReference type="RefSeq" id="WP_174140091.1">
    <property type="nucleotide sequence ID" value="NZ_JABUFE010000025.1"/>
</dbReference>
<feature type="transmembrane region" description="Helical" evidence="8">
    <location>
        <begin position="236"/>
        <end position="263"/>
    </location>
</feature>
<evidence type="ECO:0000256" key="2">
    <source>
        <dbReference type="ARBA" id="ARBA00007935"/>
    </source>
</evidence>
<feature type="transmembrane region" description="Helical" evidence="8">
    <location>
        <begin position="148"/>
        <end position="169"/>
    </location>
</feature>
<evidence type="ECO:0000313" key="10">
    <source>
        <dbReference type="Proteomes" id="UP000777935"/>
    </source>
</evidence>
<keyword evidence="6 8" id="KW-1133">Transmembrane helix</keyword>
<keyword evidence="5 8" id="KW-0812">Transmembrane</keyword>
<evidence type="ECO:0000256" key="4">
    <source>
        <dbReference type="ARBA" id="ARBA00022475"/>
    </source>
</evidence>
<evidence type="ECO:0000256" key="6">
    <source>
        <dbReference type="ARBA" id="ARBA00022989"/>
    </source>
</evidence>
<dbReference type="Proteomes" id="UP000777935">
    <property type="component" value="Unassembled WGS sequence"/>
</dbReference>
<comment type="subcellular location">
    <subcellularLocation>
        <location evidence="1">Cell membrane</location>
        <topology evidence="1">Multi-pass membrane protein</topology>
    </subcellularLocation>
</comment>
<dbReference type="SUPFAM" id="SSF81345">
    <property type="entry name" value="ABC transporter involved in vitamin B12 uptake, BtuC"/>
    <property type="match status" value="1"/>
</dbReference>
<feature type="transmembrane region" description="Helical" evidence="8">
    <location>
        <begin position="90"/>
        <end position="109"/>
    </location>
</feature>
<sequence length="328" mass="33737">MTKAGWFSLPVLLGGLVLAFGWHIAVGAKTVPLHVVLEALVAYDQSNFDHVVVTDLRLPRAFYAVLVGAALAVAGALMQGVTRNPLAEPGVLGLLTGASLVVVMAVGYFRLVDPAFIPFLAALGATVTAALVWGIAAAAPGGSTPLTLVLAGAAITGFLAAFISLAHLLDQESFDRLRVWLTGTLAGRSTDVLIWALPWLIGGLVLALLLAPQVTALAMGDETAVGLGVDVARVKLLAMLSVISLTAAAVAIAGPMAFVGLVIPHVARILVGADYRAIVPVSAVLGAVYLLVVDIAARMVLAPIEVSTGIVTALLGAPFFVWLVRARL</sequence>
<protein>
    <submittedName>
        <fullName evidence="9">Iron ABC transporter permease</fullName>
    </submittedName>
</protein>
<keyword evidence="3" id="KW-0813">Transport</keyword>
<dbReference type="EMBL" id="JABUFE010000025">
    <property type="protein sequence ID" value="NSX56939.1"/>
    <property type="molecule type" value="Genomic_DNA"/>
</dbReference>
<dbReference type="PANTHER" id="PTHR30472">
    <property type="entry name" value="FERRIC ENTEROBACTIN TRANSPORT SYSTEM PERMEASE PROTEIN"/>
    <property type="match status" value="1"/>
</dbReference>
<evidence type="ECO:0000256" key="8">
    <source>
        <dbReference type="SAM" id="Phobius"/>
    </source>
</evidence>
<feature type="transmembrane region" description="Helical" evidence="8">
    <location>
        <begin position="192"/>
        <end position="211"/>
    </location>
</feature>
<comment type="caution">
    <text evidence="9">The sequence shown here is derived from an EMBL/GenBank/DDBJ whole genome shotgun (WGS) entry which is preliminary data.</text>
</comment>
<keyword evidence="10" id="KW-1185">Reference proteome</keyword>
<feature type="transmembrane region" description="Helical" evidence="8">
    <location>
        <begin position="61"/>
        <end position="78"/>
    </location>
</feature>
<evidence type="ECO:0000256" key="7">
    <source>
        <dbReference type="ARBA" id="ARBA00023136"/>
    </source>
</evidence>